<feature type="transmembrane region" description="Helical" evidence="1">
    <location>
        <begin position="12"/>
        <end position="36"/>
    </location>
</feature>
<dbReference type="Pfam" id="PF01757">
    <property type="entry name" value="Acyl_transf_3"/>
    <property type="match status" value="1"/>
</dbReference>
<feature type="transmembrane region" description="Helical" evidence="1">
    <location>
        <begin position="195"/>
        <end position="217"/>
    </location>
</feature>
<organism evidence="3">
    <name type="scientific">Pseudomonas sp. MYb327</name>
    <dbReference type="NCBI Taxonomy" id="2745230"/>
    <lineage>
        <taxon>Bacteria</taxon>
        <taxon>Pseudomonadati</taxon>
        <taxon>Pseudomonadota</taxon>
        <taxon>Gammaproteobacteria</taxon>
        <taxon>Pseudomonadales</taxon>
        <taxon>Pseudomonadaceae</taxon>
        <taxon>Pseudomonas</taxon>
    </lineage>
</organism>
<dbReference type="PANTHER" id="PTHR23028">
    <property type="entry name" value="ACETYLTRANSFERASE"/>
    <property type="match status" value="1"/>
</dbReference>
<dbReference type="InterPro" id="IPR050879">
    <property type="entry name" value="Acyltransferase_3"/>
</dbReference>
<evidence type="ECO:0000256" key="1">
    <source>
        <dbReference type="SAM" id="Phobius"/>
    </source>
</evidence>
<feature type="transmembrane region" description="Helical" evidence="1">
    <location>
        <begin position="344"/>
        <end position="366"/>
    </location>
</feature>
<reference evidence="3" key="1">
    <citation type="submission" date="2024-06" db="EMBL/GenBank/DDBJ databases">
        <title>The Caenorhabditis elegans bacterial microbiome influences microsporidia infection through nutrient limitation and inhibiting parasite invasion.</title>
        <authorList>
            <person name="Tamim El Jarkass H."/>
            <person name="Castelblanco S."/>
            <person name="Kaur M."/>
            <person name="Wan Y.C."/>
            <person name="Ellis A.E."/>
            <person name="Sheldon R.D."/>
            <person name="Lien E.C."/>
            <person name="Burton N.O."/>
            <person name="Wright G.D."/>
            <person name="Reinke A.W."/>
        </authorList>
    </citation>
    <scope>NUCLEOTIDE SEQUENCE</scope>
    <source>
        <strain evidence="3">MYb327</strain>
    </source>
</reference>
<feature type="transmembrane region" description="Helical" evidence="1">
    <location>
        <begin position="112"/>
        <end position="133"/>
    </location>
</feature>
<sequence>MTRHISETGKRIVFLDSLRAIAVLLVLWGHVFMLGISEASTVSIWVPDVKEMIFGPTTLTDNIHWKLGNWIGSKFGLNPGSLGVSLFFLISGFVILRTIDRTPPLQFMIQRLFRIIPVCFFCVTLVAAITYAYCNSRGLQQPNTITSILTSSVAANYFNGAFSTVPVLWTLEIEMIFYVVMAVGVTVLGRLDYKALCLISLLCLTVVAGYTLPYATAPFKPDVYRHFSTIFVFISYMLIGAFIYRAYEDEKASRGLVFSALSVTIYLVCFHLHGKATDFQNIGSNLHSSIVALIIFVFGLFAGLRGKVFAPLRWVASISYPLYLLHVPLAWGMIYILASMGVGMYWSATISSVAVIVLAWATHWLIELPSQAAGKKISKLLSPPTPVIKSGIA</sequence>
<accession>A0AAU8DWQ9</accession>
<dbReference type="InterPro" id="IPR002656">
    <property type="entry name" value="Acyl_transf_3_dom"/>
</dbReference>
<keyword evidence="1" id="KW-0472">Membrane</keyword>
<feature type="transmembrane region" description="Helical" evidence="1">
    <location>
        <begin position="223"/>
        <end position="244"/>
    </location>
</feature>
<dbReference type="RefSeq" id="WP_339552725.1">
    <property type="nucleotide sequence ID" value="NZ_CP159258.1"/>
</dbReference>
<feature type="transmembrane region" description="Helical" evidence="1">
    <location>
        <begin position="318"/>
        <end position="338"/>
    </location>
</feature>
<gene>
    <name evidence="3" type="ORF">ABVN21_15760</name>
</gene>
<dbReference type="EMBL" id="CP159258">
    <property type="protein sequence ID" value="XCG72220.1"/>
    <property type="molecule type" value="Genomic_DNA"/>
</dbReference>
<dbReference type="AlphaFoldDB" id="A0AAU8DWQ9"/>
<dbReference type="GO" id="GO:0016020">
    <property type="term" value="C:membrane"/>
    <property type="evidence" value="ECO:0007669"/>
    <property type="project" value="TreeGrafter"/>
</dbReference>
<keyword evidence="3" id="KW-0012">Acyltransferase</keyword>
<feature type="transmembrane region" description="Helical" evidence="1">
    <location>
        <begin position="286"/>
        <end position="306"/>
    </location>
</feature>
<name>A0AAU8DWQ9_9PSED</name>
<keyword evidence="1" id="KW-0812">Transmembrane</keyword>
<evidence type="ECO:0000313" key="3">
    <source>
        <dbReference type="EMBL" id="XCG72220.1"/>
    </source>
</evidence>
<protein>
    <submittedName>
        <fullName evidence="3">Acyltransferase</fullName>
        <ecNumber evidence="3">2.3.-.-</ecNumber>
    </submittedName>
</protein>
<dbReference type="PANTHER" id="PTHR23028:SF53">
    <property type="entry name" value="ACYL_TRANSF_3 DOMAIN-CONTAINING PROTEIN"/>
    <property type="match status" value="1"/>
</dbReference>
<feature type="transmembrane region" description="Helical" evidence="1">
    <location>
        <begin position="167"/>
        <end position="188"/>
    </location>
</feature>
<feature type="transmembrane region" description="Helical" evidence="1">
    <location>
        <begin position="82"/>
        <end position="100"/>
    </location>
</feature>
<dbReference type="GO" id="GO:0000271">
    <property type="term" value="P:polysaccharide biosynthetic process"/>
    <property type="evidence" value="ECO:0007669"/>
    <property type="project" value="TreeGrafter"/>
</dbReference>
<dbReference type="GO" id="GO:0016747">
    <property type="term" value="F:acyltransferase activity, transferring groups other than amino-acyl groups"/>
    <property type="evidence" value="ECO:0007669"/>
    <property type="project" value="InterPro"/>
</dbReference>
<proteinExistence type="predicted"/>
<feature type="domain" description="Acyltransferase 3" evidence="2">
    <location>
        <begin position="13"/>
        <end position="361"/>
    </location>
</feature>
<dbReference type="EC" id="2.3.-.-" evidence="3"/>
<feature type="transmembrane region" description="Helical" evidence="1">
    <location>
        <begin position="256"/>
        <end position="274"/>
    </location>
</feature>
<keyword evidence="3" id="KW-0808">Transferase</keyword>
<keyword evidence="1" id="KW-1133">Transmembrane helix</keyword>
<evidence type="ECO:0000259" key="2">
    <source>
        <dbReference type="Pfam" id="PF01757"/>
    </source>
</evidence>